<keyword evidence="3" id="KW-1185">Reference proteome</keyword>
<name>B4MA50_DROVI</name>
<feature type="compositionally biased region" description="Basic residues" evidence="1">
    <location>
        <begin position="223"/>
        <end position="232"/>
    </location>
</feature>
<feature type="compositionally biased region" description="Basic and acidic residues" evidence="1">
    <location>
        <begin position="12"/>
        <end position="29"/>
    </location>
</feature>
<feature type="compositionally biased region" description="Basic and acidic residues" evidence="1">
    <location>
        <begin position="196"/>
        <end position="211"/>
    </location>
</feature>
<proteinExistence type="predicted"/>
<feature type="compositionally biased region" description="Basic residues" evidence="1">
    <location>
        <begin position="154"/>
        <end position="179"/>
    </location>
</feature>
<feature type="compositionally biased region" description="Polar residues" evidence="1">
    <location>
        <begin position="120"/>
        <end position="138"/>
    </location>
</feature>
<sequence length="260" mass="30558">MNQPTRAADSLARTERQLGRERASPERLAPKQLRTKPGLDSSGRVQNASTHAFEPHTGAKRQMERYNSRRTTATAATTTENWVDATDVAKRVQKRNQRMEMQMETQALGQMVEKMELDMAQSQAQNGQREPQQLQQLPSMPVLNEAESSEHQERKHRHKHKSKSKKAKKAKKRSKHDKKQRQQQEHLEAGSMQCQRHRERERERERERLQEEPGQSTTAMGLRPRHWFNQKKRILEQWRREHSGNSKIDNENDQDIDSDY</sequence>
<dbReference type="AlphaFoldDB" id="B4MA50"/>
<feature type="region of interest" description="Disordered" evidence="1">
    <location>
        <begin position="110"/>
        <end position="260"/>
    </location>
</feature>
<feature type="compositionally biased region" description="Basic and acidic residues" evidence="1">
    <location>
        <begin position="233"/>
        <end position="250"/>
    </location>
</feature>
<feature type="region of interest" description="Disordered" evidence="1">
    <location>
        <begin position="1"/>
        <end position="80"/>
    </location>
</feature>
<reference evidence="2 3" key="1">
    <citation type="journal article" date="2007" name="Nature">
        <title>Evolution of genes and genomes on the Drosophila phylogeny.</title>
        <authorList>
            <consortium name="Drosophila 12 Genomes Consortium"/>
            <person name="Clark A.G."/>
            <person name="Eisen M.B."/>
            <person name="Smith D.R."/>
            <person name="Bergman C.M."/>
            <person name="Oliver B."/>
            <person name="Markow T.A."/>
            <person name="Kaufman T.C."/>
            <person name="Kellis M."/>
            <person name="Gelbart W."/>
            <person name="Iyer V.N."/>
            <person name="Pollard D.A."/>
            <person name="Sackton T.B."/>
            <person name="Larracuente A.M."/>
            <person name="Singh N.D."/>
            <person name="Abad J.P."/>
            <person name="Abt D.N."/>
            <person name="Adryan B."/>
            <person name="Aguade M."/>
            <person name="Akashi H."/>
            <person name="Anderson W.W."/>
            <person name="Aquadro C.F."/>
            <person name="Ardell D.H."/>
            <person name="Arguello R."/>
            <person name="Artieri C.G."/>
            <person name="Barbash D.A."/>
            <person name="Barker D."/>
            <person name="Barsanti P."/>
            <person name="Batterham P."/>
            <person name="Batzoglou S."/>
            <person name="Begun D."/>
            <person name="Bhutkar A."/>
            <person name="Blanco E."/>
            <person name="Bosak S.A."/>
            <person name="Bradley R.K."/>
            <person name="Brand A.D."/>
            <person name="Brent M.R."/>
            <person name="Brooks A.N."/>
            <person name="Brown R.H."/>
            <person name="Butlin R.K."/>
            <person name="Caggese C."/>
            <person name="Calvi B.R."/>
            <person name="Bernardo de Carvalho A."/>
            <person name="Caspi A."/>
            <person name="Castrezana S."/>
            <person name="Celniker S.E."/>
            <person name="Chang J.L."/>
            <person name="Chapple C."/>
            <person name="Chatterji S."/>
            <person name="Chinwalla A."/>
            <person name="Civetta A."/>
            <person name="Clifton S.W."/>
            <person name="Comeron J.M."/>
            <person name="Costello J.C."/>
            <person name="Coyne J.A."/>
            <person name="Daub J."/>
            <person name="David R.G."/>
            <person name="Delcher A.L."/>
            <person name="Delehaunty K."/>
            <person name="Do C.B."/>
            <person name="Ebling H."/>
            <person name="Edwards K."/>
            <person name="Eickbush T."/>
            <person name="Evans J.D."/>
            <person name="Filipski A."/>
            <person name="Findeiss S."/>
            <person name="Freyhult E."/>
            <person name="Fulton L."/>
            <person name="Fulton R."/>
            <person name="Garcia A.C."/>
            <person name="Gardiner A."/>
            <person name="Garfield D.A."/>
            <person name="Garvin B.E."/>
            <person name="Gibson G."/>
            <person name="Gilbert D."/>
            <person name="Gnerre S."/>
            <person name="Godfrey J."/>
            <person name="Good R."/>
            <person name="Gotea V."/>
            <person name="Gravely B."/>
            <person name="Greenberg A.J."/>
            <person name="Griffiths-Jones S."/>
            <person name="Gross S."/>
            <person name="Guigo R."/>
            <person name="Gustafson E.A."/>
            <person name="Haerty W."/>
            <person name="Hahn M.W."/>
            <person name="Halligan D.L."/>
            <person name="Halpern A.L."/>
            <person name="Halter G.M."/>
            <person name="Han M.V."/>
            <person name="Heger A."/>
            <person name="Hillier L."/>
            <person name="Hinrichs A.S."/>
            <person name="Holmes I."/>
            <person name="Hoskins R.A."/>
            <person name="Hubisz M.J."/>
            <person name="Hultmark D."/>
            <person name="Huntley M.A."/>
            <person name="Jaffe D.B."/>
            <person name="Jagadeeshan S."/>
            <person name="Jeck W.R."/>
            <person name="Johnson J."/>
            <person name="Jones C.D."/>
            <person name="Jordan W.C."/>
            <person name="Karpen G.H."/>
            <person name="Kataoka E."/>
            <person name="Keightley P.D."/>
            <person name="Kheradpour P."/>
            <person name="Kirkness E.F."/>
            <person name="Koerich L.B."/>
            <person name="Kristiansen K."/>
            <person name="Kudrna D."/>
            <person name="Kulathinal R.J."/>
            <person name="Kumar S."/>
            <person name="Kwok R."/>
            <person name="Lander E."/>
            <person name="Langley C.H."/>
            <person name="Lapoint R."/>
            <person name="Lazzaro B.P."/>
            <person name="Lee S.J."/>
            <person name="Levesque L."/>
            <person name="Li R."/>
            <person name="Lin C.F."/>
            <person name="Lin M.F."/>
            <person name="Lindblad-Toh K."/>
            <person name="Llopart A."/>
            <person name="Long M."/>
            <person name="Low L."/>
            <person name="Lozovsky E."/>
            <person name="Lu J."/>
            <person name="Luo M."/>
            <person name="Machado C.A."/>
            <person name="Makalowski W."/>
            <person name="Marzo M."/>
            <person name="Matsuda M."/>
            <person name="Matzkin L."/>
            <person name="McAllister B."/>
            <person name="McBride C.S."/>
            <person name="McKernan B."/>
            <person name="McKernan K."/>
            <person name="Mendez-Lago M."/>
            <person name="Minx P."/>
            <person name="Mollenhauer M.U."/>
            <person name="Montooth K."/>
            <person name="Mount S.M."/>
            <person name="Mu X."/>
            <person name="Myers E."/>
            <person name="Negre B."/>
            <person name="Newfeld S."/>
            <person name="Nielsen R."/>
            <person name="Noor M.A."/>
            <person name="O'Grady P."/>
            <person name="Pachter L."/>
            <person name="Papaceit M."/>
            <person name="Parisi M.J."/>
            <person name="Parisi M."/>
            <person name="Parts L."/>
            <person name="Pedersen J.S."/>
            <person name="Pesole G."/>
            <person name="Phillippy A.M."/>
            <person name="Ponting C.P."/>
            <person name="Pop M."/>
            <person name="Porcelli D."/>
            <person name="Powell J.R."/>
            <person name="Prohaska S."/>
            <person name="Pruitt K."/>
            <person name="Puig M."/>
            <person name="Quesneville H."/>
            <person name="Ram K.R."/>
            <person name="Rand D."/>
            <person name="Rasmussen M.D."/>
            <person name="Reed L.K."/>
            <person name="Reenan R."/>
            <person name="Reily A."/>
            <person name="Remington K.A."/>
            <person name="Rieger T.T."/>
            <person name="Ritchie M.G."/>
            <person name="Robin C."/>
            <person name="Rogers Y.H."/>
            <person name="Rohde C."/>
            <person name="Rozas J."/>
            <person name="Rubenfield M.J."/>
            <person name="Ruiz A."/>
            <person name="Russo S."/>
            <person name="Salzberg S.L."/>
            <person name="Sanchez-Gracia A."/>
            <person name="Saranga D.J."/>
            <person name="Sato H."/>
            <person name="Schaeffer S.W."/>
            <person name="Schatz M.C."/>
            <person name="Schlenke T."/>
            <person name="Schwartz R."/>
            <person name="Segarra C."/>
            <person name="Singh R.S."/>
            <person name="Sirot L."/>
            <person name="Sirota M."/>
            <person name="Sisneros N.B."/>
            <person name="Smith C.D."/>
            <person name="Smith T.F."/>
            <person name="Spieth J."/>
            <person name="Stage D.E."/>
            <person name="Stark A."/>
            <person name="Stephan W."/>
            <person name="Strausberg R.L."/>
            <person name="Strempel S."/>
            <person name="Sturgill D."/>
            <person name="Sutton G."/>
            <person name="Sutton G.G."/>
            <person name="Tao W."/>
            <person name="Teichmann S."/>
            <person name="Tobari Y.N."/>
            <person name="Tomimura Y."/>
            <person name="Tsolas J.M."/>
            <person name="Valente V.L."/>
            <person name="Venter E."/>
            <person name="Venter J.C."/>
            <person name="Vicario S."/>
            <person name="Vieira F.G."/>
            <person name="Vilella A.J."/>
            <person name="Villasante A."/>
            <person name="Walenz B."/>
            <person name="Wang J."/>
            <person name="Wasserman M."/>
            <person name="Watts T."/>
            <person name="Wilson D."/>
            <person name="Wilson R.K."/>
            <person name="Wing R.A."/>
            <person name="Wolfner M.F."/>
            <person name="Wong A."/>
            <person name="Wong G.K."/>
            <person name="Wu C.I."/>
            <person name="Wu G."/>
            <person name="Yamamoto D."/>
            <person name="Yang H.P."/>
            <person name="Yang S.P."/>
            <person name="Yorke J.A."/>
            <person name="Yoshida K."/>
            <person name="Zdobnov E."/>
            <person name="Zhang P."/>
            <person name="Zhang Y."/>
            <person name="Zimin A.V."/>
            <person name="Baldwin J."/>
            <person name="Abdouelleil A."/>
            <person name="Abdulkadir J."/>
            <person name="Abebe A."/>
            <person name="Abera B."/>
            <person name="Abreu J."/>
            <person name="Acer S.C."/>
            <person name="Aftuck L."/>
            <person name="Alexander A."/>
            <person name="An P."/>
            <person name="Anderson E."/>
            <person name="Anderson S."/>
            <person name="Arachi H."/>
            <person name="Azer M."/>
            <person name="Bachantsang P."/>
            <person name="Barry A."/>
            <person name="Bayul T."/>
            <person name="Berlin A."/>
            <person name="Bessette D."/>
            <person name="Bloom T."/>
            <person name="Blye J."/>
            <person name="Boguslavskiy L."/>
            <person name="Bonnet C."/>
            <person name="Boukhgalter B."/>
            <person name="Bourzgui I."/>
            <person name="Brown A."/>
            <person name="Cahill P."/>
            <person name="Channer S."/>
            <person name="Cheshatsang Y."/>
            <person name="Chuda L."/>
            <person name="Citroen M."/>
            <person name="Collymore A."/>
            <person name="Cooke P."/>
            <person name="Costello M."/>
            <person name="D'Aco K."/>
            <person name="Daza R."/>
            <person name="De Haan G."/>
            <person name="DeGray S."/>
            <person name="DeMaso C."/>
            <person name="Dhargay N."/>
            <person name="Dooley K."/>
            <person name="Dooley E."/>
            <person name="Doricent M."/>
            <person name="Dorje P."/>
            <person name="Dorjee K."/>
            <person name="Dupes A."/>
            <person name="Elong R."/>
            <person name="Falk J."/>
            <person name="Farina A."/>
            <person name="Faro S."/>
            <person name="Ferguson D."/>
            <person name="Fisher S."/>
            <person name="Foley C.D."/>
            <person name="Franke A."/>
            <person name="Friedrich D."/>
            <person name="Gadbois L."/>
            <person name="Gearin G."/>
            <person name="Gearin C.R."/>
            <person name="Giannoukos G."/>
            <person name="Goode T."/>
            <person name="Graham J."/>
            <person name="Grandbois E."/>
            <person name="Grewal S."/>
            <person name="Gyaltsen K."/>
            <person name="Hafez N."/>
            <person name="Hagos B."/>
            <person name="Hall J."/>
            <person name="Henson C."/>
            <person name="Hollinger A."/>
            <person name="Honan T."/>
            <person name="Huard M.D."/>
            <person name="Hughes L."/>
            <person name="Hurhula B."/>
            <person name="Husby M.E."/>
            <person name="Kamat A."/>
            <person name="Kanga B."/>
            <person name="Kashin S."/>
            <person name="Khazanovich D."/>
            <person name="Kisner P."/>
            <person name="Lance K."/>
            <person name="Lara M."/>
            <person name="Lee W."/>
            <person name="Lennon N."/>
            <person name="Letendre F."/>
            <person name="LeVine R."/>
            <person name="Lipovsky A."/>
            <person name="Liu X."/>
            <person name="Liu J."/>
            <person name="Liu S."/>
            <person name="Lokyitsang T."/>
            <person name="Lokyitsang Y."/>
            <person name="Lubonja R."/>
            <person name="Lui A."/>
            <person name="MacDonald P."/>
            <person name="Magnisalis V."/>
            <person name="Maru K."/>
            <person name="Matthews C."/>
            <person name="McCusker W."/>
            <person name="McDonough S."/>
            <person name="Mehta T."/>
            <person name="Meldrim J."/>
            <person name="Meneus L."/>
            <person name="Mihai O."/>
            <person name="Mihalev A."/>
            <person name="Mihova T."/>
            <person name="Mittelman R."/>
            <person name="Mlenga V."/>
            <person name="Montmayeur A."/>
            <person name="Mulrain L."/>
            <person name="Navidi A."/>
            <person name="Naylor J."/>
            <person name="Negash T."/>
            <person name="Nguyen T."/>
            <person name="Nguyen N."/>
            <person name="Nicol R."/>
            <person name="Norbu C."/>
            <person name="Norbu N."/>
            <person name="Novod N."/>
            <person name="O'Neill B."/>
            <person name="Osman S."/>
            <person name="Markiewicz E."/>
            <person name="Oyono O.L."/>
            <person name="Patti C."/>
            <person name="Phunkhang P."/>
            <person name="Pierre F."/>
            <person name="Priest M."/>
            <person name="Raghuraman S."/>
            <person name="Rege F."/>
            <person name="Reyes R."/>
            <person name="Rise C."/>
            <person name="Rogov P."/>
            <person name="Ross K."/>
            <person name="Ryan E."/>
            <person name="Settipalli S."/>
            <person name="Shea T."/>
            <person name="Sherpa N."/>
            <person name="Shi L."/>
            <person name="Shih D."/>
            <person name="Sparrow T."/>
            <person name="Spaulding J."/>
            <person name="Stalker J."/>
            <person name="Stange-Thomann N."/>
            <person name="Stavropoulos S."/>
            <person name="Stone C."/>
            <person name="Strader C."/>
            <person name="Tesfaye S."/>
            <person name="Thomson T."/>
            <person name="Thoulutsang Y."/>
            <person name="Thoulutsang D."/>
            <person name="Topham K."/>
            <person name="Topping I."/>
            <person name="Tsamla T."/>
            <person name="Vassiliev H."/>
            <person name="Vo A."/>
            <person name="Wangchuk T."/>
            <person name="Wangdi T."/>
            <person name="Weiand M."/>
            <person name="Wilkinson J."/>
            <person name="Wilson A."/>
            <person name="Yadav S."/>
            <person name="Young G."/>
            <person name="Yu Q."/>
            <person name="Zembek L."/>
            <person name="Zhong D."/>
            <person name="Zimmer A."/>
            <person name="Zwirko Z."/>
            <person name="Jaffe D.B."/>
            <person name="Alvarez P."/>
            <person name="Brockman W."/>
            <person name="Butler J."/>
            <person name="Chin C."/>
            <person name="Gnerre S."/>
            <person name="Grabherr M."/>
            <person name="Kleber M."/>
            <person name="Mauceli E."/>
            <person name="MacCallum I."/>
        </authorList>
    </citation>
    <scope>NUCLEOTIDE SEQUENCE [LARGE SCALE GENOMIC DNA]</scope>
    <source>
        <strain evidence="3">Tucson 15010-1051.87</strain>
    </source>
</reference>
<feature type="compositionally biased region" description="Acidic residues" evidence="1">
    <location>
        <begin position="251"/>
        <end position="260"/>
    </location>
</feature>
<dbReference type="EMBL" id="CH940655">
    <property type="protein sequence ID" value="EDW66109.1"/>
    <property type="molecule type" value="Genomic_DNA"/>
</dbReference>
<dbReference type="HOGENOM" id="CLU_1070677_0_0_1"/>
<gene>
    <name evidence="2" type="primary">Dvir\GJ15843</name>
    <name evidence="2" type="ORF">Dvir_GJ15843</name>
</gene>
<dbReference type="KEGG" id="dvi:6634762"/>
<evidence type="ECO:0000313" key="3">
    <source>
        <dbReference type="Proteomes" id="UP000008792"/>
    </source>
</evidence>
<organism evidence="2 3">
    <name type="scientific">Drosophila virilis</name>
    <name type="common">Fruit fly</name>
    <dbReference type="NCBI Taxonomy" id="7244"/>
    <lineage>
        <taxon>Eukaryota</taxon>
        <taxon>Metazoa</taxon>
        <taxon>Ecdysozoa</taxon>
        <taxon>Arthropoda</taxon>
        <taxon>Hexapoda</taxon>
        <taxon>Insecta</taxon>
        <taxon>Pterygota</taxon>
        <taxon>Neoptera</taxon>
        <taxon>Endopterygota</taxon>
        <taxon>Diptera</taxon>
        <taxon>Brachycera</taxon>
        <taxon>Muscomorpha</taxon>
        <taxon>Ephydroidea</taxon>
        <taxon>Drosophilidae</taxon>
        <taxon>Drosophila</taxon>
    </lineage>
</organism>
<dbReference type="OMA" id="RPRHWFN"/>
<evidence type="ECO:0000256" key="1">
    <source>
        <dbReference type="SAM" id="MobiDB-lite"/>
    </source>
</evidence>
<dbReference type="Proteomes" id="UP000008792">
    <property type="component" value="Unassembled WGS sequence"/>
</dbReference>
<accession>B4MA50</accession>
<dbReference type="InParanoid" id="B4MA50"/>
<protein>
    <submittedName>
        <fullName evidence="2">Uncharacterized protein</fullName>
    </submittedName>
</protein>
<evidence type="ECO:0000313" key="2">
    <source>
        <dbReference type="EMBL" id="EDW66109.1"/>
    </source>
</evidence>